<keyword evidence="2" id="KW-1185">Reference proteome</keyword>
<protein>
    <submittedName>
        <fullName evidence="1">Uncharacterized protein</fullName>
    </submittedName>
</protein>
<evidence type="ECO:0000313" key="1">
    <source>
        <dbReference type="EMBL" id="KAJ6643379.1"/>
    </source>
</evidence>
<feature type="non-terminal residue" evidence="1">
    <location>
        <position position="228"/>
    </location>
</feature>
<proteinExistence type="predicted"/>
<dbReference type="Proteomes" id="UP001151699">
    <property type="component" value="Chromosome B"/>
</dbReference>
<name>A0A9Q0S3I6_9DIPT</name>
<organism evidence="1 2">
    <name type="scientific">Pseudolycoriella hygida</name>
    <dbReference type="NCBI Taxonomy" id="35572"/>
    <lineage>
        <taxon>Eukaryota</taxon>
        <taxon>Metazoa</taxon>
        <taxon>Ecdysozoa</taxon>
        <taxon>Arthropoda</taxon>
        <taxon>Hexapoda</taxon>
        <taxon>Insecta</taxon>
        <taxon>Pterygota</taxon>
        <taxon>Neoptera</taxon>
        <taxon>Endopterygota</taxon>
        <taxon>Diptera</taxon>
        <taxon>Nematocera</taxon>
        <taxon>Sciaroidea</taxon>
        <taxon>Sciaridae</taxon>
        <taxon>Pseudolycoriella</taxon>
    </lineage>
</organism>
<comment type="caution">
    <text evidence="1">The sequence shown here is derived from an EMBL/GenBank/DDBJ whole genome shotgun (WGS) entry which is preliminary data.</text>
</comment>
<accession>A0A9Q0S3I6</accession>
<reference evidence="1" key="1">
    <citation type="submission" date="2022-07" db="EMBL/GenBank/DDBJ databases">
        <authorList>
            <person name="Trinca V."/>
            <person name="Uliana J.V.C."/>
            <person name="Torres T.T."/>
            <person name="Ward R.J."/>
            <person name="Monesi N."/>
        </authorList>
    </citation>
    <scope>NUCLEOTIDE SEQUENCE</scope>
    <source>
        <strain evidence="1">HSMRA1968</strain>
        <tissue evidence="1">Whole embryos</tissue>
    </source>
</reference>
<dbReference type="AlphaFoldDB" id="A0A9Q0S3I6"/>
<evidence type="ECO:0000313" key="2">
    <source>
        <dbReference type="Proteomes" id="UP001151699"/>
    </source>
</evidence>
<sequence length="228" mass="25766">MEKKAGKLRHKMSSSYILIDSLPIDNCFVVDNNSLIRLNDGRFLYQQTQQSQMAQPQYVLQEDDIQSDGTMPGHSGQIFFSADSQQISDVQSNLQLIEQTQNLPRENVQQTFMQYHHQSAISVGQSSQLIVEHPTPSTSQVAQQQHVIIAPPSLLRQSQPIVINPSPQNSNATRPSYTVYSQTTSQKRVFQQTQEALQLKTVSTVEQQTQLQRTVQVGQVRKTITQTQ</sequence>
<dbReference type="EMBL" id="WJQU01000002">
    <property type="protein sequence ID" value="KAJ6643379.1"/>
    <property type="molecule type" value="Genomic_DNA"/>
</dbReference>
<gene>
    <name evidence="1" type="ORF">Bhyg_08339</name>
</gene>